<dbReference type="AlphaFoldDB" id="A0A7J7JCB5"/>
<dbReference type="InterPro" id="IPR038286">
    <property type="entry name" value="IPK_sf"/>
</dbReference>
<accession>A0A7J7JCB5</accession>
<gene>
    <name evidence="2" type="ORF">EB796_018693</name>
</gene>
<proteinExistence type="predicted"/>
<evidence type="ECO:0000313" key="2">
    <source>
        <dbReference type="EMBL" id="KAF6022998.1"/>
    </source>
</evidence>
<feature type="compositionally biased region" description="Basic and acidic residues" evidence="1">
    <location>
        <begin position="15"/>
        <end position="30"/>
    </location>
</feature>
<evidence type="ECO:0000256" key="1">
    <source>
        <dbReference type="SAM" id="MobiDB-lite"/>
    </source>
</evidence>
<protein>
    <submittedName>
        <fullName evidence="2">ITPKA</fullName>
    </submittedName>
</protein>
<dbReference type="Gene3D" id="3.30.470.160">
    <property type="entry name" value="Inositol polyphosphate kinase"/>
    <property type="match status" value="1"/>
</dbReference>
<dbReference type="Proteomes" id="UP000593567">
    <property type="component" value="Unassembled WGS sequence"/>
</dbReference>
<dbReference type="EMBL" id="VXIV02002776">
    <property type="protein sequence ID" value="KAF6022998.1"/>
    <property type="molecule type" value="Genomic_DNA"/>
</dbReference>
<name>A0A7J7JCB5_BUGNE</name>
<dbReference type="SUPFAM" id="SSF56104">
    <property type="entry name" value="SAICAR synthase-like"/>
    <property type="match status" value="1"/>
</dbReference>
<feature type="region of interest" description="Disordered" evidence="1">
    <location>
        <begin position="15"/>
        <end position="41"/>
    </location>
</feature>
<evidence type="ECO:0000313" key="3">
    <source>
        <dbReference type="Proteomes" id="UP000593567"/>
    </source>
</evidence>
<reference evidence="2" key="1">
    <citation type="submission" date="2020-06" db="EMBL/GenBank/DDBJ databases">
        <title>Draft genome of Bugula neritina, a colonial animal packing powerful symbionts and potential medicines.</title>
        <authorList>
            <person name="Rayko M."/>
        </authorList>
    </citation>
    <scope>NUCLEOTIDE SEQUENCE [LARGE SCALE GENOMIC DNA]</scope>
    <source>
        <strain evidence="2">Kwan_BN1</strain>
    </source>
</reference>
<organism evidence="2 3">
    <name type="scientific">Bugula neritina</name>
    <name type="common">Brown bryozoan</name>
    <name type="synonym">Sertularia neritina</name>
    <dbReference type="NCBI Taxonomy" id="10212"/>
    <lineage>
        <taxon>Eukaryota</taxon>
        <taxon>Metazoa</taxon>
        <taxon>Spiralia</taxon>
        <taxon>Lophotrochozoa</taxon>
        <taxon>Bryozoa</taxon>
        <taxon>Gymnolaemata</taxon>
        <taxon>Cheilostomatida</taxon>
        <taxon>Flustrina</taxon>
        <taxon>Buguloidea</taxon>
        <taxon>Bugulidae</taxon>
        <taxon>Bugula</taxon>
    </lineage>
</organism>
<feature type="compositionally biased region" description="Basic residues" evidence="1">
    <location>
        <begin position="31"/>
        <end position="41"/>
    </location>
</feature>
<keyword evidence="3" id="KW-1185">Reference proteome</keyword>
<sequence>MKKLRHHLQKSLERFVDQVQQRKQETESTHKRSRNNKQKRWQSIKRLRSIIDLKDQPEKWVQLAGHQDCFAVGEEGTILKKMIPIERQALEQLMEDRLKPFVPQFRGVVSHESHLISTHTTHNVTIVM</sequence>
<comment type="caution">
    <text evidence="2">The sequence shown here is derived from an EMBL/GenBank/DDBJ whole genome shotgun (WGS) entry which is preliminary data.</text>
</comment>
<dbReference type="OrthoDB" id="338650at2759"/>